<sequence length="422" mass="48706">MGEGSAIPTDPQHTPTILQLSTSKPQKTQKHRMPKRKDTQVPQLSGPTESVVDEAVYKEMDDSLVRAATTTSSLEAEQDNGGGLGCQDTIWDTFAQTRRVKKLKRRKRSRTHRLKRLYKGRFNDQEDAEILFDVTDDLRVTLAQALAELKHIKPKAKDKGILFHEPEESTTTIATIPKSKSQDKGKEVELQAEFYKEQRLAREKAQKEEEANISLIETWDNVQAKIDVEHQLAERLQSKEQQELNDKEKATLFMKLLEKSRKFFVAKRAEETELVEESSKKAKVEVMEGSLKRAGTELEQENEEWVAIDAIPLAVKPPSIVEWKIHKEGKKSYYQIIRADGGSKLYLVFSLMLKSFDREDVENLWKLVKAKHGSTRPEEGYERVLWGDLKVMFDPYVKDDVWKMQQRYNVMRWTLFNSCGVH</sequence>
<comment type="caution">
    <text evidence="2">The sequence shown here is derived from an EMBL/GenBank/DDBJ whole genome shotgun (WGS) entry which is preliminary data.</text>
</comment>
<gene>
    <name evidence="2" type="ORF">Tci_517380</name>
</gene>
<name>A0A699IEG4_TANCI</name>
<protein>
    <submittedName>
        <fullName evidence="2">Uncharacterized protein</fullName>
    </submittedName>
</protein>
<feature type="compositionally biased region" description="Polar residues" evidence="1">
    <location>
        <begin position="11"/>
        <end position="26"/>
    </location>
</feature>
<organism evidence="2">
    <name type="scientific">Tanacetum cinerariifolium</name>
    <name type="common">Dalmatian daisy</name>
    <name type="synonym">Chrysanthemum cinerariifolium</name>
    <dbReference type="NCBI Taxonomy" id="118510"/>
    <lineage>
        <taxon>Eukaryota</taxon>
        <taxon>Viridiplantae</taxon>
        <taxon>Streptophyta</taxon>
        <taxon>Embryophyta</taxon>
        <taxon>Tracheophyta</taxon>
        <taxon>Spermatophyta</taxon>
        <taxon>Magnoliopsida</taxon>
        <taxon>eudicotyledons</taxon>
        <taxon>Gunneridae</taxon>
        <taxon>Pentapetalae</taxon>
        <taxon>asterids</taxon>
        <taxon>campanulids</taxon>
        <taxon>Asterales</taxon>
        <taxon>Asteraceae</taxon>
        <taxon>Asteroideae</taxon>
        <taxon>Anthemideae</taxon>
        <taxon>Anthemidinae</taxon>
        <taxon>Tanacetum</taxon>
    </lineage>
</organism>
<dbReference type="EMBL" id="BKCJ010280816">
    <property type="protein sequence ID" value="GEZ45407.1"/>
    <property type="molecule type" value="Genomic_DNA"/>
</dbReference>
<accession>A0A699IEG4</accession>
<evidence type="ECO:0000313" key="2">
    <source>
        <dbReference type="EMBL" id="GEZ45407.1"/>
    </source>
</evidence>
<evidence type="ECO:0000256" key="1">
    <source>
        <dbReference type="SAM" id="MobiDB-lite"/>
    </source>
</evidence>
<dbReference type="AlphaFoldDB" id="A0A699IEG4"/>
<proteinExistence type="predicted"/>
<reference evidence="2" key="1">
    <citation type="journal article" date="2019" name="Sci. Rep.">
        <title>Draft genome of Tanacetum cinerariifolium, the natural source of mosquito coil.</title>
        <authorList>
            <person name="Yamashiro T."/>
            <person name="Shiraishi A."/>
            <person name="Satake H."/>
            <person name="Nakayama K."/>
        </authorList>
    </citation>
    <scope>NUCLEOTIDE SEQUENCE</scope>
</reference>
<feature type="region of interest" description="Disordered" evidence="1">
    <location>
        <begin position="1"/>
        <end position="50"/>
    </location>
</feature>